<dbReference type="InterPro" id="IPR020568">
    <property type="entry name" value="Ribosomal_Su5_D2-typ_SF"/>
</dbReference>
<dbReference type="PANTHER" id="PTHR10457:SF7">
    <property type="entry name" value="GALACTOKINASE-RELATED"/>
    <property type="match status" value="1"/>
</dbReference>
<dbReference type="PANTHER" id="PTHR10457">
    <property type="entry name" value="MEVALONATE KINASE/GALACTOKINASE"/>
    <property type="match status" value="1"/>
</dbReference>
<feature type="domain" description="GHMP kinase N-terminal" evidence="13">
    <location>
        <begin position="118"/>
        <end position="213"/>
    </location>
</feature>
<dbReference type="FunFam" id="1.20.1440.340:FF:000003">
    <property type="entry name" value="GAL1p Galactokinase"/>
    <property type="match status" value="1"/>
</dbReference>
<dbReference type="Pfam" id="PF08544">
    <property type="entry name" value="GHMP_kinases_C"/>
    <property type="match status" value="1"/>
</dbReference>
<dbReference type="NCBIfam" id="TIGR00131">
    <property type="entry name" value="gal_kin"/>
    <property type="match status" value="1"/>
</dbReference>
<evidence type="ECO:0000256" key="3">
    <source>
        <dbReference type="ARBA" id="ARBA00012315"/>
    </source>
</evidence>
<dbReference type="PIRSF" id="PIRSF000530">
    <property type="entry name" value="Galactokinase"/>
    <property type="match status" value="1"/>
</dbReference>
<evidence type="ECO:0000259" key="13">
    <source>
        <dbReference type="Pfam" id="PF00288"/>
    </source>
</evidence>
<dbReference type="InterPro" id="IPR006204">
    <property type="entry name" value="GHMP_kinase_N_dom"/>
</dbReference>
<evidence type="ECO:0000256" key="8">
    <source>
        <dbReference type="ARBA" id="ARBA00022840"/>
    </source>
</evidence>
<dbReference type="EMBL" id="GL996527">
    <property type="protein sequence ID" value="EGV61614.1"/>
    <property type="molecule type" value="Genomic_DNA"/>
</dbReference>
<dbReference type="GO" id="GO:0004335">
    <property type="term" value="F:galactokinase activity"/>
    <property type="evidence" value="ECO:0007669"/>
    <property type="project" value="UniProtKB-EC"/>
</dbReference>
<dbReference type="HOGENOM" id="CLU_017814_6_2_1"/>
<evidence type="ECO:0000256" key="11">
    <source>
        <dbReference type="ARBA" id="ARBA00029590"/>
    </source>
</evidence>
<dbReference type="SUPFAM" id="SSF54211">
    <property type="entry name" value="Ribosomal protein S5 domain 2-like"/>
    <property type="match status" value="1"/>
</dbReference>
<dbReference type="Pfam" id="PF10509">
    <property type="entry name" value="GalKase_gal_bdg"/>
    <property type="match status" value="1"/>
</dbReference>
<keyword evidence="17" id="KW-1185">Reference proteome</keyword>
<protein>
    <recommendedName>
        <fullName evidence="4">Galactokinase</fullName>
        <ecNumber evidence="3">2.7.1.6</ecNumber>
    </recommendedName>
    <alternativeName>
        <fullName evidence="11">Galactose kinase</fullName>
    </alternativeName>
</protein>
<organism evidence="17">
    <name type="scientific">Candida tenuis (strain ATCC 10573 / BCRC 21748 / CBS 615 / JCM 9827 / NBRC 10315 / NRRL Y-1498 / VKM Y-70)</name>
    <name type="common">Yeast</name>
    <name type="synonym">Yamadazyma tenuis</name>
    <dbReference type="NCBI Taxonomy" id="590646"/>
    <lineage>
        <taxon>Eukaryota</taxon>
        <taxon>Fungi</taxon>
        <taxon>Dikarya</taxon>
        <taxon>Ascomycota</taxon>
        <taxon>Saccharomycotina</taxon>
        <taxon>Pichiomycetes</taxon>
        <taxon>Debaryomycetaceae</taxon>
        <taxon>Yamadazyma</taxon>
    </lineage>
</organism>
<dbReference type="GeneID" id="18247708"/>
<keyword evidence="9" id="KW-0299">Galactose metabolism</keyword>
<evidence type="ECO:0000313" key="17">
    <source>
        <dbReference type="Proteomes" id="UP000000707"/>
    </source>
</evidence>
<sequence>MSDLVPTFHDLSFYPTVETQTTRYNNLVKSFADHFSGEKPAFLARAPGRVNLIGDHIDYVYFSSLPMAIENDLVAAVSTTNNFAVNVINTDTKYEATTFDLPQDSLLTINKEAFHWTNYVKCGFLVAAKFLHDKHGYKYSDFKGLNIVYDGTVPTGGGLSSSAAISVCSALLFLRANGYTSITKLDLTAITVVSEHYLGMNTGGMDQCASVYGEKSKAMLVHYQPQIYGEIFAFPVIKPYDMVLLISNSLVEANKVETAPTNYNLRVVEFAVAAELLAKRADLKLVADSSLGTGTFRGFLDNYCEQKLGWPHWDGHNIDQALKMFEAILQVVEELYTPEERDGFTTEEAATDLGLTTEQFTQRYLSKYPVRYEKMKLYIRSKHVFTESMNVFRVLKLLSSEPKPTFLQELGQIINDSQYTCAHGVQNSTADIDQICDIALKNGSYGSRVTGAGFGGSVVHITTTDKIDQLTKALTEQYYQKNFPGITQETLDSALIITKPSAGASLVEL</sequence>
<dbReference type="InterPro" id="IPR014721">
    <property type="entry name" value="Ribsml_uS5_D2-typ_fold_subgr"/>
</dbReference>
<keyword evidence="5" id="KW-0808">Transferase</keyword>
<keyword evidence="6" id="KW-0547">Nucleotide-binding</keyword>
<comment type="catalytic activity">
    <reaction evidence="12">
        <text>alpha-D-galactose + ATP = alpha-D-galactose 1-phosphate + ADP + H(+)</text>
        <dbReference type="Rhea" id="RHEA:13553"/>
        <dbReference type="ChEBI" id="CHEBI:15378"/>
        <dbReference type="ChEBI" id="CHEBI:28061"/>
        <dbReference type="ChEBI" id="CHEBI:30616"/>
        <dbReference type="ChEBI" id="CHEBI:58336"/>
        <dbReference type="ChEBI" id="CHEBI:456216"/>
        <dbReference type="EC" id="2.7.1.6"/>
    </reaction>
    <physiologicalReaction direction="left-to-right" evidence="12">
        <dbReference type="Rhea" id="RHEA:13554"/>
    </physiologicalReaction>
</comment>
<dbReference type="InterPro" id="IPR000705">
    <property type="entry name" value="Galactokinase"/>
</dbReference>
<dbReference type="STRING" id="590646.G3B7B4"/>
<evidence type="ECO:0000256" key="9">
    <source>
        <dbReference type="ARBA" id="ARBA00023144"/>
    </source>
</evidence>
<evidence type="ECO:0000256" key="5">
    <source>
        <dbReference type="ARBA" id="ARBA00022679"/>
    </source>
</evidence>
<dbReference type="Proteomes" id="UP000000707">
    <property type="component" value="Unassembled WGS sequence"/>
</dbReference>
<dbReference type="UniPathway" id="UPA00214"/>
<dbReference type="Gene3D" id="3.30.230.10">
    <property type="match status" value="1"/>
</dbReference>
<accession>G3B7B4</accession>
<evidence type="ECO:0000256" key="4">
    <source>
        <dbReference type="ARBA" id="ARBA00019487"/>
    </source>
</evidence>
<dbReference type="KEGG" id="cten:18247708"/>
<dbReference type="AlphaFoldDB" id="G3B7B4"/>
<dbReference type="EC" id="2.7.1.6" evidence="3"/>
<dbReference type="GO" id="GO:0005829">
    <property type="term" value="C:cytosol"/>
    <property type="evidence" value="ECO:0007669"/>
    <property type="project" value="TreeGrafter"/>
</dbReference>
<gene>
    <name evidence="16" type="ORF">CANTEDRAFT_115071</name>
</gene>
<dbReference type="InterPro" id="IPR019741">
    <property type="entry name" value="Galactokinase_CS"/>
</dbReference>
<comment type="similarity">
    <text evidence="2">Belongs to the GHMP kinase family. GalK subfamily.</text>
</comment>
<name>G3B7B4_CANTC</name>
<dbReference type="PROSITE" id="PS00627">
    <property type="entry name" value="GHMP_KINASES_ATP"/>
    <property type="match status" value="1"/>
</dbReference>
<evidence type="ECO:0000313" key="16">
    <source>
        <dbReference type="EMBL" id="EGV61614.1"/>
    </source>
</evidence>
<dbReference type="InterPro" id="IPR013750">
    <property type="entry name" value="GHMP_kinase_C_dom"/>
</dbReference>
<dbReference type="SUPFAM" id="SSF55060">
    <property type="entry name" value="GHMP Kinase, C-terminal domain"/>
    <property type="match status" value="1"/>
</dbReference>
<dbReference type="InterPro" id="IPR036554">
    <property type="entry name" value="GHMP_kinase_C_sf"/>
</dbReference>
<keyword evidence="8" id="KW-0067">ATP-binding</keyword>
<dbReference type="PROSITE" id="PS00106">
    <property type="entry name" value="GALACTOKINASE"/>
    <property type="match status" value="1"/>
</dbReference>
<evidence type="ECO:0000259" key="14">
    <source>
        <dbReference type="Pfam" id="PF08544"/>
    </source>
</evidence>
<evidence type="ECO:0000256" key="1">
    <source>
        <dbReference type="ARBA" id="ARBA00004947"/>
    </source>
</evidence>
<keyword evidence="7 16" id="KW-0418">Kinase</keyword>
<dbReference type="eggNOG" id="KOG0631">
    <property type="taxonomic scope" value="Eukaryota"/>
</dbReference>
<evidence type="ECO:0000256" key="10">
    <source>
        <dbReference type="ARBA" id="ARBA00023277"/>
    </source>
</evidence>
<evidence type="ECO:0000259" key="15">
    <source>
        <dbReference type="Pfam" id="PF10509"/>
    </source>
</evidence>
<reference evidence="16 17" key="1">
    <citation type="journal article" date="2011" name="Proc. Natl. Acad. Sci. U.S.A.">
        <title>Comparative genomics of xylose-fermenting fungi for enhanced biofuel production.</title>
        <authorList>
            <person name="Wohlbach D.J."/>
            <person name="Kuo A."/>
            <person name="Sato T.K."/>
            <person name="Potts K.M."/>
            <person name="Salamov A.A."/>
            <person name="LaButti K.M."/>
            <person name="Sun H."/>
            <person name="Clum A."/>
            <person name="Pangilinan J.L."/>
            <person name="Lindquist E.A."/>
            <person name="Lucas S."/>
            <person name="Lapidus A."/>
            <person name="Jin M."/>
            <person name="Gunawan C."/>
            <person name="Balan V."/>
            <person name="Dale B.E."/>
            <person name="Jeffries T.W."/>
            <person name="Zinkel R."/>
            <person name="Barry K.W."/>
            <person name="Grigoriev I.V."/>
            <person name="Gasch A.P."/>
        </authorList>
    </citation>
    <scope>NUCLEOTIDE SEQUENCE [LARGE SCALE GENOMIC DNA]</scope>
    <source>
        <strain evidence="17">ATCC 10573 / BCRC 21748 / CBS 615 / JCM 9827 / NBRC 10315 / NRRL Y-1498 / VKM Y-70</strain>
    </source>
</reference>
<feature type="domain" description="Galactokinase N-terminal" evidence="15">
    <location>
        <begin position="30"/>
        <end position="78"/>
    </location>
</feature>
<evidence type="ECO:0000256" key="2">
    <source>
        <dbReference type="ARBA" id="ARBA00006566"/>
    </source>
</evidence>
<dbReference type="PRINTS" id="PR00473">
    <property type="entry name" value="GALCTOKINASE"/>
</dbReference>
<evidence type="ECO:0000256" key="6">
    <source>
        <dbReference type="ARBA" id="ARBA00022741"/>
    </source>
</evidence>
<evidence type="ECO:0000256" key="7">
    <source>
        <dbReference type="ARBA" id="ARBA00022777"/>
    </source>
</evidence>
<dbReference type="GO" id="GO:0005524">
    <property type="term" value="F:ATP binding"/>
    <property type="evidence" value="ECO:0007669"/>
    <property type="project" value="UniProtKB-KW"/>
</dbReference>
<dbReference type="PRINTS" id="PR00959">
    <property type="entry name" value="MEVGALKINASE"/>
</dbReference>
<dbReference type="Gene3D" id="1.20.1440.340">
    <property type="match status" value="1"/>
</dbReference>
<comment type="pathway">
    <text evidence="1">Carbohydrate metabolism; galactose metabolism.</text>
</comment>
<dbReference type="InterPro" id="IPR006203">
    <property type="entry name" value="GHMP_knse_ATP-bd_CS"/>
</dbReference>
<dbReference type="OrthoDB" id="187738at2759"/>
<dbReference type="GO" id="GO:0006012">
    <property type="term" value="P:galactose metabolic process"/>
    <property type="evidence" value="ECO:0007669"/>
    <property type="project" value="UniProtKB-UniPathway"/>
</dbReference>
<evidence type="ECO:0000256" key="12">
    <source>
        <dbReference type="ARBA" id="ARBA00049538"/>
    </source>
</evidence>
<dbReference type="InterPro" id="IPR006206">
    <property type="entry name" value="Mevalonate/galactokinase"/>
</dbReference>
<proteinExistence type="inferred from homology"/>
<keyword evidence="10" id="KW-0119">Carbohydrate metabolism</keyword>
<dbReference type="InterPro" id="IPR019539">
    <property type="entry name" value="GalKase_N"/>
</dbReference>
<dbReference type="Pfam" id="PF00288">
    <property type="entry name" value="GHMP_kinases_N"/>
    <property type="match status" value="1"/>
</dbReference>
<feature type="domain" description="GHMP kinase C-terminal" evidence="14">
    <location>
        <begin position="407"/>
        <end position="479"/>
    </location>
</feature>